<accession>A0ABM7WU01</accession>
<dbReference type="Proteomes" id="UP001162891">
    <property type="component" value="Chromosome"/>
</dbReference>
<dbReference type="Pfam" id="PF09579">
    <property type="entry name" value="Spore_YtfJ"/>
    <property type="match status" value="1"/>
</dbReference>
<organism evidence="2 3">
    <name type="scientific">Anaeromyxobacter oryzae</name>
    <dbReference type="NCBI Taxonomy" id="2918170"/>
    <lineage>
        <taxon>Bacteria</taxon>
        <taxon>Pseudomonadati</taxon>
        <taxon>Myxococcota</taxon>
        <taxon>Myxococcia</taxon>
        <taxon>Myxococcales</taxon>
        <taxon>Cystobacterineae</taxon>
        <taxon>Anaeromyxobacteraceae</taxon>
        <taxon>Anaeromyxobacter</taxon>
    </lineage>
</organism>
<dbReference type="RefSeq" id="WP_248360547.1">
    <property type="nucleotide sequence ID" value="NZ_AP025591.1"/>
</dbReference>
<sequence>MVDLQEILDAVSEELGGVASGDTVVGSPVKLGAATVYPISIVHLGLGGGGGQGEREASSQDGKGEAGAGNGGVAGFKAKPVAVLVFQEDAVTVLPLPVKAGPLERFLERLPDLIERFKDKGLGKSGAA</sequence>
<protein>
    <recommendedName>
        <fullName evidence="4">Sporulation protein YtfJ</fullName>
    </recommendedName>
</protein>
<keyword evidence="3" id="KW-1185">Reference proteome</keyword>
<feature type="compositionally biased region" description="Basic and acidic residues" evidence="1">
    <location>
        <begin position="53"/>
        <end position="64"/>
    </location>
</feature>
<dbReference type="EMBL" id="AP025591">
    <property type="protein sequence ID" value="BDG02867.1"/>
    <property type="molecule type" value="Genomic_DNA"/>
</dbReference>
<dbReference type="InterPro" id="IPR014229">
    <property type="entry name" value="Spore_YtfJ"/>
</dbReference>
<dbReference type="PANTHER" id="PTHR39162">
    <property type="entry name" value="GLL3345 PROTEIN"/>
    <property type="match status" value="1"/>
</dbReference>
<name>A0ABM7WU01_9BACT</name>
<evidence type="ECO:0000313" key="2">
    <source>
        <dbReference type="EMBL" id="BDG02867.1"/>
    </source>
</evidence>
<evidence type="ECO:0000256" key="1">
    <source>
        <dbReference type="SAM" id="MobiDB-lite"/>
    </source>
</evidence>
<reference evidence="3" key="1">
    <citation type="journal article" date="2022" name="Int. J. Syst. Evol. Microbiol.">
        <title>Anaeromyxobacter oryzae sp. nov., Anaeromyxobacter diazotrophicus sp. nov. and Anaeromyxobacter paludicola sp. nov., isolated from paddy soils.</title>
        <authorList>
            <person name="Itoh H."/>
            <person name="Xu Z."/>
            <person name="Mise K."/>
            <person name="Masuda Y."/>
            <person name="Ushijima N."/>
            <person name="Hayakawa C."/>
            <person name="Shiratori Y."/>
            <person name="Senoo K."/>
        </authorList>
    </citation>
    <scope>NUCLEOTIDE SEQUENCE [LARGE SCALE GENOMIC DNA]</scope>
    <source>
        <strain evidence="3">Red232</strain>
    </source>
</reference>
<feature type="region of interest" description="Disordered" evidence="1">
    <location>
        <begin position="47"/>
        <end position="71"/>
    </location>
</feature>
<proteinExistence type="predicted"/>
<evidence type="ECO:0000313" key="3">
    <source>
        <dbReference type="Proteomes" id="UP001162891"/>
    </source>
</evidence>
<evidence type="ECO:0008006" key="4">
    <source>
        <dbReference type="Google" id="ProtNLM"/>
    </source>
</evidence>
<gene>
    <name evidence="2" type="ORF">AMOR_18630</name>
</gene>
<dbReference type="PANTHER" id="PTHR39162:SF1">
    <property type="entry name" value="SPORULATION PROTEIN YTFJ"/>
    <property type="match status" value="1"/>
</dbReference>